<name>A0A1X7U3Y4_AMPQE</name>
<reference evidence="2" key="1">
    <citation type="submission" date="2017-05" db="UniProtKB">
        <authorList>
            <consortium name="EnsemblMetazoa"/>
        </authorList>
    </citation>
    <scope>IDENTIFICATION</scope>
</reference>
<sequence length="124" mass="13942">MASDEEPIVFENLPNFRQAGGRGLTNKRGQRVKDGLLYRSSRTDFVTPKDKSLFLQLGIKSIIDLRRQSEYERSDGSKLLDDIYPVWILKSGNVRRMKPPFAGGDKPAPPPHPLPITRPVVATL</sequence>
<dbReference type="InterPro" id="IPR026893">
    <property type="entry name" value="Tyr/Ser_Pase_IphP-type"/>
</dbReference>
<dbReference type="InParanoid" id="A0A1X7U3Y4"/>
<dbReference type="EnsemblMetazoa" id="Aqu2.1.22156_001">
    <property type="protein sequence ID" value="Aqu2.1.22156_001"/>
    <property type="gene ID" value="Aqu2.1.22156"/>
</dbReference>
<dbReference type="GO" id="GO:0004721">
    <property type="term" value="F:phosphoprotein phosphatase activity"/>
    <property type="evidence" value="ECO:0007669"/>
    <property type="project" value="InterPro"/>
</dbReference>
<accession>A0A1X7U3Y4</accession>
<dbReference type="Pfam" id="PF13350">
    <property type="entry name" value="Y_phosphatase3"/>
    <property type="match status" value="1"/>
</dbReference>
<evidence type="ECO:0000313" key="2">
    <source>
        <dbReference type="EnsemblMetazoa" id="Aqu2.1.22156_001"/>
    </source>
</evidence>
<organism evidence="2">
    <name type="scientific">Amphimedon queenslandica</name>
    <name type="common">Sponge</name>
    <dbReference type="NCBI Taxonomy" id="400682"/>
    <lineage>
        <taxon>Eukaryota</taxon>
        <taxon>Metazoa</taxon>
        <taxon>Porifera</taxon>
        <taxon>Demospongiae</taxon>
        <taxon>Heteroscleromorpha</taxon>
        <taxon>Haplosclerida</taxon>
        <taxon>Niphatidae</taxon>
        <taxon>Amphimedon</taxon>
    </lineage>
</organism>
<dbReference type="Gene3D" id="3.90.190.10">
    <property type="entry name" value="Protein tyrosine phosphatase superfamily"/>
    <property type="match status" value="1"/>
</dbReference>
<feature type="region of interest" description="Disordered" evidence="1">
    <location>
        <begin position="98"/>
        <end position="124"/>
    </location>
</feature>
<proteinExistence type="predicted"/>
<dbReference type="OrthoDB" id="9988524at2759"/>
<evidence type="ECO:0000256" key="1">
    <source>
        <dbReference type="SAM" id="MobiDB-lite"/>
    </source>
</evidence>
<protein>
    <submittedName>
        <fullName evidence="2">Uncharacterized protein</fullName>
    </submittedName>
</protein>
<dbReference type="AlphaFoldDB" id="A0A1X7U3Y4"/>
<feature type="compositionally biased region" description="Pro residues" evidence="1">
    <location>
        <begin position="107"/>
        <end position="116"/>
    </location>
</feature>
<dbReference type="InterPro" id="IPR029021">
    <property type="entry name" value="Prot-tyrosine_phosphatase-like"/>
</dbReference>
<dbReference type="SUPFAM" id="SSF52799">
    <property type="entry name" value="(Phosphotyrosine protein) phosphatases II"/>
    <property type="match status" value="1"/>
</dbReference>